<feature type="transmembrane region" description="Helical" evidence="7">
    <location>
        <begin position="225"/>
        <end position="245"/>
    </location>
</feature>
<dbReference type="PANTHER" id="PTHR43414:SF6">
    <property type="entry name" value="MULTIDRUG RESISTANCE PROTEIN MDTG"/>
    <property type="match status" value="1"/>
</dbReference>
<keyword evidence="9" id="KW-1185">Reference proteome</keyword>
<feature type="transmembrane region" description="Helical" evidence="7">
    <location>
        <begin position="460"/>
        <end position="483"/>
    </location>
</feature>
<proteinExistence type="predicted"/>
<keyword evidence="4 7" id="KW-0812">Transmembrane</keyword>
<keyword evidence="6 7" id="KW-0472">Membrane</keyword>
<feature type="transmembrane region" description="Helical" evidence="7">
    <location>
        <begin position="426"/>
        <end position="448"/>
    </location>
</feature>
<comment type="caution">
    <text evidence="8">The sequence shown here is derived from an EMBL/GenBank/DDBJ whole genome shotgun (WGS) entry which is preliminary data.</text>
</comment>
<evidence type="ECO:0000256" key="7">
    <source>
        <dbReference type="SAM" id="Phobius"/>
    </source>
</evidence>
<evidence type="ECO:0000256" key="2">
    <source>
        <dbReference type="ARBA" id="ARBA00022448"/>
    </source>
</evidence>
<gene>
    <name evidence="8" type="ORF">SPIL2461_LOCUS1722</name>
</gene>
<feature type="transmembrane region" description="Helical" evidence="7">
    <location>
        <begin position="199"/>
        <end position="219"/>
    </location>
</feature>
<dbReference type="Pfam" id="PF07690">
    <property type="entry name" value="MFS_1"/>
    <property type="match status" value="1"/>
</dbReference>
<feature type="transmembrane region" description="Helical" evidence="7">
    <location>
        <begin position="46"/>
        <end position="65"/>
    </location>
</feature>
<name>A0A812J3T2_SYMPI</name>
<keyword evidence="3" id="KW-1003">Cell membrane</keyword>
<feature type="transmembrane region" description="Helical" evidence="7">
    <location>
        <begin position="396"/>
        <end position="414"/>
    </location>
</feature>
<sequence length="625" mass="67805">MGRLDWAQVSFAACVLVNMVDVMGVYFTAPVIVPYGQQIGASTSEIAGFSTVRFGLALVSLLWMPRLADTRGVKLCLLISVLGTAVAYGIQGNAYLLGGCDRQMHSLGPGDEMALWPGHMCTVVNGTISISEEAAVATAVGFGGLLECAVACNNKNGVYAMMAGQALAGFFGGTQPVLRAFVTQISLPDMVLVKLRNTILFASLQAGNFALAPIAGVISRFGLHWPWYVSTAVAVLCFLFVAAFFKNLQKTPDVEEGDGQDDDATASRSITTYYGPPPIKDKILWIMLLAYWCIFQCVSALILLLPLLLEYEEFGFTDLSSPETSRENVAAATSMVMVPHGLANLVMSTVGFMIVSSKVGDRATMRGGAALASVLLCLYGVASSQLWHLLVLHGSMGVGLGLMVPAIAPTLLRYNTMAHPDKASQAAALPLVGMQIGQVLGPMLFGLIIGDSHNRARMNFAWLVAGLSFLTGALLVDLCFALIQKHPVTRRLTLSPDQLKTMLETNAKDEEVFVDDMCKLLRGMLTHGNPEYRGLRLWSGHAQRFVERVLRETIPKLRQDPEEYLEDAAAWISKVGTEAEQDFFYARFPHVSRNRRWQSDTSVAQQQFMDAIAQTTTSRSSSCSD</sequence>
<evidence type="ECO:0000313" key="9">
    <source>
        <dbReference type="Proteomes" id="UP000649617"/>
    </source>
</evidence>
<reference evidence="8" key="1">
    <citation type="submission" date="2021-02" db="EMBL/GenBank/DDBJ databases">
        <authorList>
            <person name="Dougan E. K."/>
            <person name="Rhodes N."/>
            <person name="Thang M."/>
            <person name="Chan C."/>
        </authorList>
    </citation>
    <scope>NUCLEOTIDE SEQUENCE</scope>
</reference>
<dbReference type="InterPro" id="IPR011701">
    <property type="entry name" value="MFS"/>
</dbReference>
<evidence type="ECO:0008006" key="10">
    <source>
        <dbReference type="Google" id="ProtNLM"/>
    </source>
</evidence>
<feature type="transmembrane region" description="Helical" evidence="7">
    <location>
        <begin position="283"/>
        <end position="309"/>
    </location>
</feature>
<feature type="transmembrane region" description="Helical" evidence="7">
    <location>
        <begin position="77"/>
        <end position="97"/>
    </location>
</feature>
<evidence type="ECO:0000313" key="8">
    <source>
        <dbReference type="EMBL" id="CAE7198496.1"/>
    </source>
</evidence>
<dbReference type="AlphaFoldDB" id="A0A812J3T2"/>
<evidence type="ECO:0000256" key="3">
    <source>
        <dbReference type="ARBA" id="ARBA00022475"/>
    </source>
</evidence>
<evidence type="ECO:0000256" key="4">
    <source>
        <dbReference type="ARBA" id="ARBA00022692"/>
    </source>
</evidence>
<dbReference type="Proteomes" id="UP000649617">
    <property type="component" value="Unassembled WGS sequence"/>
</dbReference>
<dbReference type="OrthoDB" id="420095at2759"/>
<feature type="transmembrane region" description="Helical" evidence="7">
    <location>
        <begin position="329"/>
        <end position="355"/>
    </location>
</feature>
<comment type="subcellular location">
    <subcellularLocation>
        <location evidence="1">Cell membrane</location>
        <topology evidence="1">Multi-pass membrane protein</topology>
    </subcellularLocation>
</comment>
<evidence type="ECO:0000256" key="1">
    <source>
        <dbReference type="ARBA" id="ARBA00004651"/>
    </source>
</evidence>
<dbReference type="InterPro" id="IPR036259">
    <property type="entry name" value="MFS_trans_sf"/>
</dbReference>
<dbReference type="GO" id="GO:0022857">
    <property type="term" value="F:transmembrane transporter activity"/>
    <property type="evidence" value="ECO:0007669"/>
    <property type="project" value="InterPro"/>
</dbReference>
<protein>
    <recommendedName>
        <fullName evidence="10">Major facilitator superfamily (MFS) profile domain-containing protein</fullName>
    </recommendedName>
</protein>
<keyword evidence="2" id="KW-0813">Transport</keyword>
<evidence type="ECO:0000256" key="5">
    <source>
        <dbReference type="ARBA" id="ARBA00022989"/>
    </source>
</evidence>
<dbReference type="Gene3D" id="1.20.1250.20">
    <property type="entry name" value="MFS general substrate transporter like domains"/>
    <property type="match status" value="1"/>
</dbReference>
<organism evidence="8 9">
    <name type="scientific">Symbiodinium pilosum</name>
    <name type="common">Dinoflagellate</name>
    <dbReference type="NCBI Taxonomy" id="2952"/>
    <lineage>
        <taxon>Eukaryota</taxon>
        <taxon>Sar</taxon>
        <taxon>Alveolata</taxon>
        <taxon>Dinophyceae</taxon>
        <taxon>Suessiales</taxon>
        <taxon>Symbiodiniaceae</taxon>
        <taxon>Symbiodinium</taxon>
    </lineage>
</organism>
<feature type="transmembrane region" description="Helical" evidence="7">
    <location>
        <begin position="6"/>
        <end position="34"/>
    </location>
</feature>
<feature type="transmembrane region" description="Helical" evidence="7">
    <location>
        <begin position="367"/>
        <end position="390"/>
    </location>
</feature>
<dbReference type="GO" id="GO:0005886">
    <property type="term" value="C:plasma membrane"/>
    <property type="evidence" value="ECO:0007669"/>
    <property type="project" value="UniProtKB-SubCell"/>
</dbReference>
<dbReference type="EMBL" id="CAJNIZ010001745">
    <property type="protein sequence ID" value="CAE7198496.1"/>
    <property type="molecule type" value="Genomic_DNA"/>
</dbReference>
<dbReference type="PANTHER" id="PTHR43414">
    <property type="entry name" value="MULTIDRUG RESISTANCE PROTEIN MDTG"/>
    <property type="match status" value="1"/>
</dbReference>
<dbReference type="SUPFAM" id="SSF103473">
    <property type="entry name" value="MFS general substrate transporter"/>
    <property type="match status" value="1"/>
</dbReference>
<accession>A0A812J3T2</accession>
<evidence type="ECO:0000256" key="6">
    <source>
        <dbReference type="ARBA" id="ARBA00023136"/>
    </source>
</evidence>
<keyword evidence="5 7" id="KW-1133">Transmembrane helix</keyword>